<dbReference type="Proteomes" id="UP001162131">
    <property type="component" value="Unassembled WGS sequence"/>
</dbReference>
<accession>A0AAU9KD20</accession>
<dbReference type="InterPro" id="IPR011043">
    <property type="entry name" value="Gal_Oxase/kelch_b-propeller"/>
</dbReference>
<protein>
    <submittedName>
        <fullName evidence="1">Uncharacterized protein</fullName>
    </submittedName>
</protein>
<organism evidence="1 2">
    <name type="scientific">Blepharisma stoltei</name>
    <dbReference type="NCBI Taxonomy" id="1481888"/>
    <lineage>
        <taxon>Eukaryota</taxon>
        <taxon>Sar</taxon>
        <taxon>Alveolata</taxon>
        <taxon>Ciliophora</taxon>
        <taxon>Postciliodesmatophora</taxon>
        <taxon>Heterotrichea</taxon>
        <taxon>Heterotrichida</taxon>
        <taxon>Blepharismidae</taxon>
        <taxon>Blepharisma</taxon>
    </lineage>
</organism>
<keyword evidence="2" id="KW-1185">Reference proteome</keyword>
<evidence type="ECO:0000313" key="1">
    <source>
        <dbReference type="EMBL" id="CAG9334787.1"/>
    </source>
</evidence>
<dbReference type="AlphaFoldDB" id="A0AAU9KD20"/>
<sequence>MGRSHPSISKIKQWNPGKVLFKSRHIKSKDKLFIKYMKPIKRQNSSKKNRTDSMKPAIVIKSANSNPCLQNDGSLVFSYQFSIVKIDLKTMKTTHKNFPQRPEFDKSISICAIPNNKFFCIDFGNSLTFIIDKSLKFSESKHIEPKKYGSMIYLDGLIYLIAIKPGLRTIETYDLNRNRWKQAVSTKRYDSYYDSILAAFEGKIIIAPHGSGSVKAFDPFCNSASKILKLKPNYGAILLAANDKLYCIQPEGYAYESLPRDCTQWMCISKTLIARIYGLPMYSLYNDSIYFIGVPHCISLYEFNLKTRSMTFIDQLY</sequence>
<dbReference type="SUPFAM" id="SSF50965">
    <property type="entry name" value="Galactose oxidase, central domain"/>
    <property type="match status" value="1"/>
</dbReference>
<name>A0AAU9KD20_9CILI</name>
<evidence type="ECO:0000313" key="2">
    <source>
        <dbReference type="Proteomes" id="UP001162131"/>
    </source>
</evidence>
<proteinExistence type="predicted"/>
<dbReference type="EMBL" id="CAJZBQ010000060">
    <property type="protein sequence ID" value="CAG9334787.1"/>
    <property type="molecule type" value="Genomic_DNA"/>
</dbReference>
<comment type="caution">
    <text evidence="1">The sequence shown here is derived from an EMBL/GenBank/DDBJ whole genome shotgun (WGS) entry which is preliminary data.</text>
</comment>
<reference evidence="1" key="1">
    <citation type="submission" date="2021-09" db="EMBL/GenBank/DDBJ databases">
        <authorList>
            <consortium name="AG Swart"/>
            <person name="Singh M."/>
            <person name="Singh A."/>
            <person name="Seah K."/>
            <person name="Emmerich C."/>
        </authorList>
    </citation>
    <scope>NUCLEOTIDE SEQUENCE</scope>
    <source>
        <strain evidence="1">ATCC30299</strain>
    </source>
</reference>
<gene>
    <name evidence="1" type="ORF">BSTOLATCC_MIC62372</name>
</gene>